<organism evidence="2 3">
    <name type="scientific">Massilia niabensis</name>
    <dbReference type="NCBI Taxonomy" id="544910"/>
    <lineage>
        <taxon>Bacteria</taxon>
        <taxon>Pseudomonadati</taxon>
        <taxon>Pseudomonadota</taxon>
        <taxon>Betaproteobacteria</taxon>
        <taxon>Burkholderiales</taxon>
        <taxon>Oxalobacteraceae</taxon>
        <taxon>Telluria group</taxon>
        <taxon>Massilia</taxon>
    </lineage>
</organism>
<name>A0ABW0L837_9BURK</name>
<keyword evidence="3" id="KW-1185">Reference proteome</keyword>
<evidence type="ECO:0000259" key="1">
    <source>
        <dbReference type="SMART" id="SM00953"/>
    </source>
</evidence>
<sequence length="153" mass="17139">MRAWRIAIEKAALDRNCEGARASGGHWHSEGQPALYAAMTVELAVLEKFVHTEEVDEERLVLVAIDLPDDPGLCLDVPREDLPEGWDKLDDGGSATAFGTAFLKKREYLYMRVPSVIVGEGVNLVINPAHHAYEQVELSVTRTFSFDPRMFKR</sequence>
<feature type="domain" description="RES" evidence="1">
    <location>
        <begin position="14"/>
        <end position="140"/>
    </location>
</feature>
<gene>
    <name evidence="2" type="ORF">ACFPN5_19540</name>
</gene>
<dbReference type="SMART" id="SM00953">
    <property type="entry name" value="RES"/>
    <property type="match status" value="1"/>
</dbReference>
<protein>
    <submittedName>
        <fullName evidence="2">RES family NAD+ phosphorylase</fullName>
    </submittedName>
</protein>
<evidence type="ECO:0000313" key="3">
    <source>
        <dbReference type="Proteomes" id="UP001596050"/>
    </source>
</evidence>
<evidence type="ECO:0000313" key="2">
    <source>
        <dbReference type="EMBL" id="MFC5462013.1"/>
    </source>
</evidence>
<proteinExistence type="predicted"/>
<comment type="caution">
    <text evidence="2">The sequence shown here is derived from an EMBL/GenBank/DDBJ whole genome shotgun (WGS) entry which is preliminary data.</text>
</comment>
<dbReference type="Pfam" id="PF08808">
    <property type="entry name" value="RES"/>
    <property type="match status" value="1"/>
</dbReference>
<dbReference type="InterPro" id="IPR014914">
    <property type="entry name" value="RES_dom"/>
</dbReference>
<dbReference type="EMBL" id="JBHSMU010000015">
    <property type="protein sequence ID" value="MFC5462013.1"/>
    <property type="molecule type" value="Genomic_DNA"/>
</dbReference>
<reference evidence="3" key="1">
    <citation type="journal article" date="2019" name="Int. J. Syst. Evol. Microbiol.">
        <title>The Global Catalogue of Microorganisms (GCM) 10K type strain sequencing project: providing services to taxonomists for standard genome sequencing and annotation.</title>
        <authorList>
            <consortium name="The Broad Institute Genomics Platform"/>
            <consortium name="The Broad Institute Genome Sequencing Center for Infectious Disease"/>
            <person name="Wu L."/>
            <person name="Ma J."/>
        </authorList>
    </citation>
    <scope>NUCLEOTIDE SEQUENCE [LARGE SCALE GENOMIC DNA]</scope>
    <source>
        <strain evidence="3">KACC 12649</strain>
    </source>
</reference>
<dbReference type="RefSeq" id="WP_379785461.1">
    <property type="nucleotide sequence ID" value="NZ_JBHSMU010000015.1"/>
</dbReference>
<accession>A0ABW0L837</accession>
<dbReference type="Proteomes" id="UP001596050">
    <property type="component" value="Unassembled WGS sequence"/>
</dbReference>